<comment type="similarity">
    <text evidence="2">Belongs to the POC5 family.</text>
</comment>
<keyword evidence="6 11" id="KW-0175">Coiled coil</keyword>
<keyword evidence="5" id="KW-0677">Repeat</keyword>
<dbReference type="InterPro" id="IPR033351">
    <property type="entry name" value="POC5"/>
</dbReference>
<evidence type="ECO:0000313" key="13">
    <source>
        <dbReference type="Proteomes" id="UP000037460"/>
    </source>
</evidence>
<dbReference type="Proteomes" id="UP000037460">
    <property type="component" value="Unassembled WGS sequence"/>
</dbReference>
<comment type="function">
    <text evidence="10">Essential for the assembly of the distal half of centrioles, required for centriole elongation. Acts as a negative regulator of centriole elongation.</text>
</comment>
<evidence type="ECO:0000313" key="12">
    <source>
        <dbReference type="EMBL" id="KOO25626.1"/>
    </source>
</evidence>
<evidence type="ECO:0000256" key="11">
    <source>
        <dbReference type="SAM" id="Coils"/>
    </source>
</evidence>
<dbReference type="EMBL" id="JWZX01002949">
    <property type="protein sequence ID" value="KOO25626.1"/>
    <property type="molecule type" value="Genomic_DNA"/>
</dbReference>
<comment type="caution">
    <text evidence="12">The sequence shown here is derived from an EMBL/GenBank/DDBJ whole genome shotgun (WGS) entry which is preliminary data.</text>
</comment>
<feature type="coiled-coil region" evidence="11">
    <location>
        <begin position="35"/>
        <end position="73"/>
    </location>
</feature>
<sequence>MAAELARRISSRMLAAKSTLAQRAQMRQAQQNAIAAEEQQRLEAMLMDEAAAREEVEARLEKARRVQHRLADALATTRDDGAARLAAHTVLAEWQRSLAAIKREAHCERLAPRHYARALLRMCVGRWRSSARKLRHMRIDQFWERSVLELRGALQAHYQPQLEALRTEVRLAREETQAAWVAKEQQGRSLKAAFMRGVCQLNLETAGILGNTGNAEEEVAAALAAVEGAMPVPHGAPPRPMLP</sequence>
<comment type="subcellular location">
    <subcellularLocation>
        <location evidence="1">Cytoplasm</location>
        <location evidence="1">Cytoskeleton</location>
        <location evidence="1">Microtubule organizing center</location>
        <location evidence="1">Centrosome</location>
        <location evidence="1">Centriole</location>
    </subcellularLocation>
</comment>
<evidence type="ECO:0000256" key="5">
    <source>
        <dbReference type="ARBA" id="ARBA00022737"/>
    </source>
</evidence>
<evidence type="ECO:0000256" key="4">
    <source>
        <dbReference type="ARBA" id="ARBA00022490"/>
    </source>
</evidence>
<evidence type="ECO:0000256" key="3">
    <source>
        <dbReference type="ARBA" id="ARBA00014910"/>
    </source>
</evidence>
<evidence type="ECO:0000256" key="9">
    <source>
        <dbReference type="ARBA" id="ARBA00031694"/>
    </source>
</evidence>
<evidence type="ECO:0000256" key="8">
    <source>
        <dbReference type="ARBA" id="ARBA00023306"/>
    </source>
</evidence>
<evidence type="ECO:0000256" key="10">
    <source>
        <dbReference type="ARBA" id="ARBA00049959"/>
    </source>
</evidence>
<reference evidence="13" key="1">
    <citation type="journal article" date="2015" name="PLoS Genet.">
        <title>Genome Sequence and Transcriptome Analyses of Chrysochromulina tobin: Metabolic Tools for Enhanced Algal Fitness in the Prominent Order Prymnesiales (Haptophyceae).</title>
        <authorList>
            <person name="Hovde B.T."/>
            <person name="Deodato C.R."/>
            <person name="Hunsperger H.M."/>
            <person name="Ryken S.A."/>
            <person name="Yost W."/>
            <person name="Jha R.K."/>
            <person name="Patterson J."/>
            <person name="Monnat R.J. Jr."/>
            <person name="Barlow S.B."/>
            <person name="Starkenburg S.R."/>
            <person name="Cattolico R.A."/>
        </authorList>
    </citation>
    <scope>NUCLEOTIDE SEQUENCE</scope>
    <source>
        <strain evidence="13">CCMP291</strain>
    </source>
</reference>
<dbReference type="PANTHER" id="PTHR28618:SF1">
    <property type="entry name" value="CENTROSOMAL PROTEIN POC5"/>
    <property type="match status" value="1"/>
</dbReference>
<keyword evidence="13" id="KW-1185">Reference proteome</keyword>
<dbReference type="AlphaFoldDB" id="A0A0M0JG99"/>
<evidence type="ECO:0000256" key="7">
    <source>
        <dbReference type="ARBA" id="ARBA00023212"/>
    </source>
</evidence>
<accession>A0A0M0JG99</accession>
<protein>
    <recommendedName>
        <fullName evidence="3">Centrosomal protein POC5</fullName>
    </recommendedName>
    <alternativeName>
        <fullName evidence="9">Protein of centriole 5</fullName>
    </alternativeName>
</protein>
<dbReference type="OrthoDB" id="10064898at2759"/>
<evidence type="ECO:0000256" key="6">
    <source>
        <dbReference type="ARBA" id="ARBA00023054"/>
    </source>
</evidence>
<proteinExistence type="inferred from homology"/>
<keyword evidence="4" id="KW-0963">Cytoplasm</keyword>
<keyword evidence="8" id="KW-0131">Cell cycle</keyword>
<keyword evidence="7" id="KW-0206">Cytoskeleton</keyword>
<gene>
    <name evidence="12" type="ORF">Ctob_000346</name>
</gene>
<dbReference type="PANTHER" id="PTHR28618">
    <property type="entry name" value="CENTROSOMAL PROTEIN POC5"/>
    <property type="match status" value="1"/>
</dbReference>
<name>A0A0M0JG99_9EUKA</name>
<evidence type="ECO:0000256" key="1">
    <source>
        <dbReference type="ARBA" id="ARBA00004114"/>
    </source>
</evidence>
<organism evidence="12 13">
    <name type="scientific">Chrysochromulina tobinii</name>
    <dbReference type="NCBI Taxonomy" id="1460289"/>
    <lineage>
        <taxon>Eukaryota</taxon>
        <taxon>Haptista</taxon>
        <taxon>Haptophyta</taxon>
        <taxon>Prymnesiophyceae</taxon>
        <taxon>Prymnesiales</taxon>
        <taxon>Chrysochromulinaceae</taxon>
        <taxon>Chrysochromulina</taxon>
    </lineage>
</organism>
<evidence type="ECO:0000256" key="2">
    <source>
        <dbReference type="ARBA" id="ARBA00010411"/>
    </source>
</evidence>
<dbReference type="GO" id="GO:0005814">
    <property type="term" value="C:centriole"/>
    <property type="evidence" value="ECO:0007669"/>
    <property type="project" value="UniProtKB-SubCell"/>
</dbReference>